<feature type="non-terminal residue" evidence="1">
    <location>
        <position position="131"/>
    </location>
</feature>
<protein>
    <submittedName>
        <fullName evidence="1">Uncharacterized protein</fullName>
    </submittedName>
</protein>
<accession>A0A266LJQ9</accession>
<comment type="caution">
    <text evidence="1">The sequence shown here is derived from an EMBL/GenBank/DDBJ whole genome shotgun (WGS) entry which is preliminary data.</text>
</comment>
<proteinExistence type="predicted"/>
<evidence type="ECO:0000313" key="1">
    <source>
        <dbReference type="EMBL" id="OZY38306.1"/>
    </source>
</evidence>
<evidence type="ECO:0000313" key="2">
    <source>
        <dbReference type="Proteomes" id="UP000216113"/>
    </source>
</evidence>
<reference evidence="1 2" key="1">
    <citation type="submission" date="2017-08" db="EMBL/GenBank/DDBJ databases">
        <title>Genomic and metabolic characterisation of spoilage-associated Pseudomonas species.</title>
        <authorList>
            <person name="Stanborough T."/>
            <person name="Fegan N."/>
            <person name="Powell S.M."/>
            <person name="Singh T."/>
            <person name="Tamplin M.L."/>
            <person name="Chandry P.S."/>
        </authorList>
    </citation>
    <scope>NUCLEOTIDE SEQUENCE [LARGE SCALE GENOMIC DNA]</scope>
    <source>
        <strain evidence="1 2">F1820</strain>
    </source>
</reference>
<dbReference type="EMBL" id="NQKL01000065">
    <property type="protein sequence ID" value="OZY38306.1"/>
    <property type="molecule type" value="Genomic_DNA"/>
</dbReference>
<sequence length="131" mass="14616">NIEVVAHDIPLSSFTRLSKDDGSEYIMADLRAVSHSDDIVSEEGYEPGIFEGRGGNVVSSLFPTDDGWYSVGHWLLPTEKAPMQSITYRADGNFNLRIVDDDGWRWWWMLPATAGAWVTLVIRPEDATLSG</sequence>
<name>A0A266LJQ9_PSEFR</name>
<dbReference type="AlphaFoldDB" id="A0A266LJQ9"/>
<gene>
    <name evidence="1" type="ORF">CJF43_24560</name>
</gene>
<dbReference type="Proteomes" id="UP000216113">
    <property type="component" value="Unassembled WGS sequence"/>
</dbReference>
<organism evidence="1 2">
    <name type="scientific">Pseudomonas fragi</name>
    <dbReference type="NCBI Taxonomy" id="296"/>
    <lineage>
        <taxon>Bacteria</taxon>
        <taxon>Pseudomonadati</taxon>
        <taxon>Pseudomonadota</taxon>
        <taxon>Gammaproteobacteria</taxon>
        <taxon>Pseudomonadales</taxon>
        <taxon>Pseudomonadaceae</taxon>
        <taxon>Pseudomonas</taxon>
    </lineage>
</organism>
<feature type="non-terminal residue" evidence="1">
    <location>
        <position position="1"/>
    </location>
</feature>